<dbReference type="PANTHER" id="PTHR33388">
    <property type="entry name" value="OS01G0212500 PROTEIN"/>
    <property type="match status" value="1"/>
</dbReference>
<evidence type="ECO:0000256" key="1">
    <source>
        <dbReference type="ARBA" id="ARBA00022491"/>
    </source>
</evidence>
<feature type="compositionally biased region" description="Low complexity" evidence="4">
    <location>
        <begin position="1"/>
        <end position="15"/>
    </location>
</feature>
<name>A0AAN7RE97_TRANT</name>
<dbReference type="EMBL" id="JAXQNO010000007">
    <property type="protein sequence ID" value="KAK4794913.1"/>
    <property type="molecule type" value="Genomic_DNA"/>
</dbReference>
<accession>A0AAN7RE97</accession>
<dbReference type="PANTHER" id="PTHR33388:SF2">
    <property type="entry name" value="PROTEIN SPOROCYTELESS"/>
    <property type="match status" value="1"/>
</dbReference>
<keyword evidence="3" id="KW-0804">Transcription</keyword>
<dbReference type="InterPro" id="IPR040356">
    <property type="entry name" value="SPEAR"/>
</dbReference>
<evidence type="ECO:0000313" key="5">
    <source>
        <dbReference type="EMBL" id="KAK4794913.1"/>
    </source>
</evidence>
<evidence type="ECO:0000256" key="4">
    <source>
        <dbReference type="SAM" id="MobiDB-lite"/>
    </source>
</evidence>
<keyword evidence="2" id="KW-0805">Transcription regulation</keyword>
<feature type="non-terminal residue" evidence="5">
    <location>
        <position position="339"/>
    </location>
</feature>
<feature type="region of interest" description="Disordered" evidence="4">
    <location>
        <begin position="1"/>
        <end position="63"/>
    </location>
</feature>
<keyword evidence="6" id="KW-1185">Reference proteome</keyword>
<protein>
    <recommendedName>
        <fullName evidence="7">Protein SPOROCYTELESS</fullName>
    </recommendedName>
</protein>
<evidence type="ECO:0008006" key="7">
    <source>
        <dbReference type="Google" id="ProtNLM"/>
    </source>
</evidence>
<sequence>MAALLLLTSTSSSTSKDMTRNPASPPGAELLQARQAEAALRSAGRGKRAAKPPAQKRPPQRGLGVAQLERLRQEEQWKKIMEMSQHDQHHRSGSEFQFQAQVVDPDVLVPGPLGGAPVHYCPADYFIGSTPPVACSGQMLGVGRRFSGQTEKSGSFPYEVDQGVGGLYMARAGASVAAAFEPPRELSSMPNVQRLSDRCDVCSLKKKSNANALNIVMLDQGAGGHVHSRERPVTNNRDFLALNLGISFNCGGNPITSREENYALHGSPPAIDQKVEMMGLGKKVKAGGGDSLLMEYEFFPGKSNSGRCIFSEKLCFPAVEDQEAAAASGSASAVSRSGG</sequence>
<keyword evidence="1" id="KW-0678">Repressor</keyword>
<proteinExistence type="predicted"/>
<dbReference type="Proteomes" id="UP001346149">
    <property type="component" value="Unassembled WGS sequence"/>
</dbReference>
<dbReference type="AlphaFoldDB" id="A0AAN7RE97"/>
<dbReference type="GO" id="GO:0003700">
    <property type="term" value="F:DNA-binding transcription factor activity"/>
    <property type="evidence" value="ECO:0007669"/>
    <property type="project" value="InterPro"/>
</dbReference>
<organism evidence="5 6">
    <name type="scientific">Trapa natans</name>
    <name type="common">Water chestnut</name>
    <dbReference type="NCBI Taxonomy" id="22666"/>
    <lineage>
        <taxon>Eukaryota</taxon>
        <taxon>Viridiplantae</taxon>
        <taxon>Streptophyta</taxon>
        <taxon>Embryophyta</taxon>
        <taxon>Tracheophyta</taxon>
        <taxon>Spermatophyta</taxon>
        <taxon>Magnoliopsida</taxon>
        <taxon>eudicotyledons</taxon>
        <taxon>Gunneridae</taxon>
        <taxon>Pentapetalae</taxon>
        <taxon>rosids</taxon>
        <taxon>malvids</taxon>
        <taxon>Myrtales</taxon>
        <taxon>Lythraceae</taxon>
        <taxon>Trapa</taxon>
    </lineage>
</organism>
<feature type="compositionally biased region" description="Low complexity" evidence="4">
    <location>
        <begin position="28"/>
        <end position="41"/>
    </location>
</feature>
<gene>
    <name evidence="5" type="ORF">SAY86_012907</name>
</gene>
<reference evidence="5 6" key="1">
    <citation type="journal article" date="2023" name="Hortic Res">
        <title>Pangenome of water caltrop reveals structural variations and asymmetric subgenome divergence after allopolyploidization.</title>
        <authorList>
            <person name="Zhang X."/>
            <person name="Chen Y."/>
            <person name="Wang L."/>
            <person name="Yuan Y."/>
            <person name="Fang M."/>
            <person name="Shi L."/>
            <person name="Lu R."/>
            <person name="Comes H.P."/>
            <person name="Ma Y."/>
            <person name="Chen Y."/>
            <person name="Huang G."/>
            <person name="Zhou Y."/>
            <person name="Zheng Z."/>
            <person name="Qiu Y."/>
        </authorList>
    </citation>
    <scope>NUCLEOTIDE SEQUENCE [LARGE SCALE GENOMIC DNA]</scope>
    <source>
        <strain evidence="5">F231</strain>
    </source>
</reference>
<evidence type="ECO:0000313" key="6">
    <source>
        <dbReference type="Proteomes" id="UP001346149"/>
    </source>
</evidence>
<evidence type="ECO:0000256" key="3">
    <source>
        <dbReference type="ARBA" id="ARBA00023163"/>
    </source>
</evidence>
<comment type="caution">
    <text evidence="5">The sequence shown here is derived from an EMBL/GenBank/DDBJ whole genome shotgun (WGS) entry which is preliminary data.</text>
</comment>
<evidence type="ECO:0000256" key="2">
    <source>
        <dbReference type="ARBA" id="ARBA00023015"/>
    </source>
</evidence>